<dbReference type="RefSeq" id="XP_002845656.1">
    <property type="nucleotide sequence ID" value="XM_002845610.1"/>
</dbReference>
<keyword evidence="3" id="KW-1185">Reference proteome</keyword>
<evidence type="ECO:0000313" key="3">
    <source>
        <dbReference type="Proteomes" id="UP000002035"/>
    </source>
</evidence>
<evidence type="ECO:0000256" key="1">
    <source>
        <dbReference type="SAM" id="MobiDB-lite"/>
    </source>
</evidence>
<organism evidence="2 3">
    <name type="scientific">Arthroderma otae (strain ATCC MYA-4605 / CBS 113480)</name>
    <name type="common">Microsporum canis</name>
    <dbReference type="NCBI Taxonomy" id="554155"/>
    <lineage>
        <taxon>Eukaryota</taxon>
        <taxon>Fungi</taxon>
        <taxon>Dikarya</taxon>
        <taxon>Ascomycota</taxon>
        <taxon>Pezizomycotina</taxon>
        <taxon>Eurotiomycetes</taxon>
        <taxon>Eurotiomycetidae</taxon>
        <taxon>Onygenales</taxon>
        <taxon>Arthrodermataceae</taxon>
        <taxon>Microsporum</taxon>
    </lineage>
</organism>
<proteinExistence type="predicted"/>
<dbReference type="GeneID" id="9224663"/>
<protein>
    <submittedName>
        <fullName evidence="2">Uncharacterized protein</fullName>
    </submittedName>
</protein>
<dbReference type="EMBL" id="DS995705">
    <property type="protein sequence ID" value="EEQ32706.1"/>
    <property type="molecule type" value="Genomic_DNA"/>
</dbReference>
<evidence type="ECO:0000313" key="2">
    <source>
        <dbReference type="EMBL" id="EEQ32706.1"/>
    </source>
</evidence>
<dbReference type="HOGENOM" id="CLU_2145274_0_0_1"/>
<gene>
    <name evidence="2" type="ORF">MCYG_05525</name>
</gene>
<reference evidence="3" key="1">
    <citation type="journal article" date="2012" name="MBio">
        <title>Comparative genome analysis of Trichophyton rubrum and related dermatophytes reveals candidate genes involved in infection.</title>
        <authorList>
            <person name="Martinez D.A."/>
            <person name="Oliver B.G."/>
            <person name="Graeser Y."/>
            <person name="Goldberg J.M."/>
            <person name="Li W."/>
            <person name="Martinez-Rossi N.M."/>
            <person name="Monod M."/>
            <person name="Shelest E."/>
            <person name="Barton R.C."/>
            <person name="Birch E."/>
            <person name="Brakhage A.A."/>
            <person name="Chen Z."/>
            <person name="Gurr S.J."/>
            <person name="Heiman D."/>
            <person name="Heitman J."/>
            <person name="Kosti I."/>
            <person name="Rossi A."/>
            <person name="Saif S."/>
            <person name="Samalova M."/>
            <person name="Saunders C.W."/>
            <person name="Shea T."/>
            <person name="Summerbell R.C."/>
            <person name="Xu J."/>
            <person name="Young S."/>
            <person name="Zeng Q."/>
            <person name="Birren B.W."/>
            <person name="Cuomo C.A."/>
            <person name="White T.C."/>
        </authorList>
    </citation>
    <scope>NUCLEOTIDE SEQUENCE [LARGE SCALE GENOMIC DNA]</scope>
    <source>
        <strain evidence="3">ATCC MYA-4605 / CBS 113480</strain>
    </source>
</reference>
<accession>C5FS53</accession>
<dbReference type="AlphaFoldDB" id="C5FS53"/>
<sequence length="112" mass="12765">MAYNNVYTPLYHTEDINLDHRLKATDLPHWEDMRNEEVPKNTGQPMIDDGGIARPGEPPMEERRKSEGQNIQPQTLSAYGSYYTPLPSEPLCVVHENFARQVHHLSDPPKAA</sequence>
<dbReference type="Proteomes" id="UP000002035">
    <property type="component" value="Unassembled WGS sequence"/>
</dbReference>
<dbReference type="VEuPathDB" id="FungiDB:MCYG_05525"/>
<name>C5FS53_ARTOC</name>
<feature type="region of interest" description="Disordered" evidence="1">
    <location>
        <begin position="36"/>
        <end position="76"/>
    </location>
</feature>